<feature type="chain" id="PRO_5022770992" evidence="1">
    <location>
        <begin position="19"/>
        <end position="748"/>
    </location>
</feature>
<accession>A0A511TBI9</accession>
<protein>
    <submittedName>
        <fullName evidence="4">Caspase domain-containing protein</fullName>
    </submittedName>
</protein>
<dbReference type="InterPro" id="IPR011600">
    <property type="entry name" value="Pept_C14_caspase"/>
</dbReference>
<dbReference type="AlphaFoldDB" id="A0A511TBI9"/>
<evidence type="ECO:0000313" key="4">
    <source>
        <dbReference type="EMBL" id="SEU12062.1"/>
    </source>
</evidence>
<evidence type="ECO:0000313" key="5">
    <source>
        <dbReference type="Proteomes" id="UP000183760"/>
    </source>
</evidence>
<keyword evidence="1" id="KW-0732">Signal</keyword>
<dbReference type="GO" id="GO:0004197">
    <property type="term" value="F:cysteine-type endopeptidase activity"/>
    <property type="evidence" value="ECO:0007669"/>
    <property type="project" value="InterPro"/>
</dbReference>
<dbReference type="EMBL" id="BJXR01000048">
    <property type="protein sequence ID" value="GEN11551.1"/>
    <property type="molecule type" value="Genomic_DNA"/>
</dbReference>
<comment type="caution">
    <text evidence="3">The sequence shown here is derived from an EMBL/GenBank/DDBJ whole genome shotgun (WGS) entry which is preliminary data.</text>
</comment>
<keyword evidence="5" id="KW-1185">Reference proteome</keyword>
<dbReference type="Proteomes" id="UP000183760">
    <property type="component" value="Unassembled WGS sequence"/>
</dbReference>
<reference evidence="3 6" key="2">
    <citation type="submission" date="2019-07" db="EMBL/GenBank/DDBJ databases">
        <title>Whole genome shotgun sequence of Myxococcus fulvus NBRC 100333.</title>
        <authorList>
            <person name="Hosoyama A."/>
            <person name="Uohara A."/>
            <person name="Ohji S."/>
            <person name="Ichikawa N."/>
        </authorList>
    </citation>
    <scope>NUCLEOTIDE SEQUENCE [LARGE SCALE GENOMIC DNA]</scope>
    <source>
        <strain evidence="3 6">NBRC 100333</strain>
    </source>
</reference>
<dbReference type="EMBL" id="FOIB01000005">
    <property type="protein sequence ID" value="SEU12062.1"/>
    <property type="molecule type" value="Genomic_DNA"/>
</dbReference>
<evidence type="ECO:0000259" key="2">
    <source>
        <dbReference type="Pfam" id="PF00656"/>
    </source>
</evidence>
<proteinExistence type="predicted"/>
<dbReference type="STRING" id="1334629.MFUL124B02_25615"/>
<dbReference type="GO" id="GO:0006508">
    <property type="term" value="P:proteolysis"/>
    <property type="evidence" value="ECO:0007669"/>
    <property type="project" value="InterPro"/>
</dbReference>
<evidence type="ECO:0000313" key="3">
    <source>
        <dbReference type="EMBL" id="GEN11551.1"/>
    </source>
</evidence>
<gene>
    <name evidence="3" type="ORF">MFU01_65880</name>
    <name evidence="4" type="ORF">SAMN05443572_10586</name>
</gene>
<dbReference type="RefSeq" id="WP_046714373.1">
    <property type="nucleotide sequence ID" value="NZ_BJXR01000048.1"/>
</dbReference>
<evidence type="ECO:0000313" key="6">
    <source>
        <dbReference type="Proteomes" id="UP000321514"/>
    </source>
</evidence>
<evidence type="ECO:0000256" key="1">
    <source>
        <dbReference type="SAM" id="SignalP"/>
    </source>
</evidence>
<dbReference type="OrthoDB" id="9804257at2"/>
<reference evidence="4 5" key="1">
    <citation type="submission" date="2016-10" db="EMBL/GenBank/DDBJ databases">
        <authorList>
            <person name="Varghese N."/>
            <person name="Submissions S."/>
        </authorList>
    </citation>
    <scope>NUCLEOTIDE SEQUENCE [LARGE SCALE GENOMIC DNA]</scope>
    <source>
        <strain evidence="4 5">DSM 16525</strain>
    </source>
</reference>
<sequence>MARSLLFLSLLLPTLATAAPAGTPSSNPVAVRRFALLVGVNDGGPGRAKLRYAVTDANAFGQVLEELGGVQRQDRMLLLEGDRKALESALARFKAMVAAGKTPGGRTEALIYYSGHSDEEGLLLHQDRFGYRELRQALEQLPADVRIAILDSCASGTLARSKGGVRRPAFLVDTSTAVRGHAILTSSSEDEVSQESDRIGGSFFTHNLVSGLRGAADATGDGRVTLHEAYQFAFHETLARTERTRAGAQHPAYDIELAGTGELVMTDLRSTTAVLVMDENVEGRLFIRDEPGRLVVELNKLAGRSTELGLQPGRYTVTRESRGASSQAVLTVGDAGRTVLAHTAFVAMQGELTAMRGGGAVATGAQGPMVEPLAPARGNFRFVNLGLAPKLQTNDLWGGGQAMDNALSISLGLATLGRLDGFAMALGANWNSGEIHGVQTALGGNVARDIMEGAQLAVGGNWASGRAEGLQAAVGLNMASQGGYLGQLAVGASVSRASMKGVQMAVGSSWVDGDMDGYQGAVGLSWVAGSMRGVQMAVGVSRVNSIQGAQLSLINVGGDVRGAQVGLINVAGKMNGLQLGIINVANNLESGVPVGLLNIVRNGQFHVEAYGNDFNYANVALKVGSRYLYTTLVVGMGAVPDHRGPSHWTTGVGLGGHVPLTERLYFDVDVVTNTIHEWGGALADNRMLHQGRLMVGYAFAPRFAIFAGPTFNILHATDGEPVTALSRFSKSSDRDVLMWAGVQAGLRL</sequence>
<dbReference type="Pfam" id="PF00656">
    <property type="entry name" value="Peptidase_C14"/>
    <property type="match status" value="1"/>
</dbReference>
<dbReference type="InterPro" id="IPR058093">
    <property type="entry name" value="LA_2272-like"/>
</dbReference>
<organism evidence="3 6">
    <name type="scientific">Myxococcus fulvus</name>
    <dbReference type="NCBI Taxonomy" id="33"/>
    <lineage>
        <taxon>Bacteria</taxon>
        <taxon>Pseudomonadati</taxon>
        <taxon>Myxococcota</taxon>
        <taxon>Myxococcia</taxon>
        <taxon>Myxococcales</taxon>
        <taxon>Cystobacterineae</taxon>
        <taxon>Myxococcaceae</taxon>
        <taxon>Myxococcus</taxon>
    </lineage>
</organism>
<dbReference type="Proteomes" id="UP000321514">
    <property type="component" value="Unassembled WGS sequence"/>
</dbReference>
<feature type="domain" description="Peptidase C14 caspase" evidence="2">
    <location>
        <begin position="32"/>
        <end position="222"/>
    </location>
</feature>
<feature type="signal peptide" evidence="1">
    <location>
        <begin position="1"/>
        <end position="18"/>
    </location>
</feature>
<dbReference type="Gene3D" id="3.40.50.1460">
    <property type="match status" value="1"/>
</dbReference>
<name>A0A511TBI9_MYXFU</name>
<dbReference type="NCBIfam" id="NF047436">
    <property type="entry name" value="LA_2272_repeat"/>
    <property type="match status" value="1"/>
</dbReference>